<name>A0A1M6BYY6_9BACE</name>
<feature type="chain" id="PRO_5012861537" description="DUF3826 domain-containing protein" evidence="1">
    <location>
        <begin position="22"/>
        <end position="221"/>
    </location>
</feature>
<reference evidence="3" key="1">
    <citation type="submission" date="2016-11" db="EMBL/GenBank/DDBJ databases">
        <authorList>
            <person name="Varghese N."/>
            <person name="Submissions S."/>
        </authorList>
    </citation>
    <scope>NUCLEOTIDE SEQUENCE [LARGE SCALE GENOMIC DNA]</scope>
    <source>
        <strain evidence="3">DSM 26884</strain>
    </source>
</reference>
<keyword evidence="3" id="KW-1185">Reference proteome</keyword>
<evidence type="ECO:0008006" key="4">
    <source>
        <dbReference type="Google" id="ProtNLM"/>
    </source>
</evidence>
<evidence type="ECO:0000313" key="3">
    <source>
        <dbReference type="Proteomes" id="UP000184192"/>
    </source>
</evidence>
<dbReference type="GeneID" id="92711026"/>
<gene>
    <name evidence="2" type="ORF">SAMN05444350_103218</name>
</gene>
<evidence type="ECO:0000313" key="2">
    <source>
        <dbReference type="EMBL" id="SHI53801.1"/>
    </source>
</evidence>
<evidence type="ECO:0000256" key="1">
    <source>
        <dbReference type="SAM" id="SignalP"/>
    </source>
</evidence>
<dbReference type="RefSeq" id="WP_243462596.1">
    <property type="nucleotide sequence ID" value="NZ_FQZN01000003.1"/>
</dbReference>
<dbReference type="Proteomes" id="UP000184192">
    <property type="component" value="Unassembled WGS sequence"/>
</dbReference>
<accession>A0A1M6BYY6</accession>
<feature type="signal peptide" evidence="1">
    <location>
        <begin position="1"/>
        <end position="21"/>
    </location>
</feature>
<keyword evidence="1" id="KW-0732">Signal</keyword>
<dbReference type="InterPro" id="IPR024284">
    <property type="entry name" value="DUF3826"/>
</dbReference>
<dbReference type="EMBL" id="FQZN01000003">
    <property type="protein sequence ID" value="SHI53801.1"/>
    <property type="molecule type" value="Genomic_DNA"/>
</dbReference>
<dbReference type="Pfam" id="PF12875">
    <property type="entry name" value="DUF3826"/>
    <property type="match status" value="1"/>
</dbReference>
<proteinExistence type="predicted"/>
<sequence>MMNRIFSILILLLLSTTVMLAADIKLNTRNLPADAVNEARKKTAEIMDRLSLTNDSIRENIQIVITNRYLELREIHQNYDERNKKIEAMGLPKEKAADELERSYYQYNSDLYRSRFGYIAWLSFYLNNEQVETIKDAMTYNLFQVRYNDFLDLLPNLTESDKNRVHHWLVEAREFSMDFETPRKMRQMFTKYRGRINNYLSSRGYDLRKATEDQEARKMKK</sequence>
<protein>
    <recommendedName>
        <fullName evidence="4">DUF3826 domain-containing protein</fullName>
    </recommendedName>
</protein>
<organism evidence="2 3">
    <name type="scientific">Bacteroides stercorirosoris</name>
    <dbReference type="NCBI Taxonomy" id="871324"/>
    <lineage>
        <taxon>Bacteria</taxon>
        <taxon>Pseudomonadati</taxon>
        <taxon>Bacteroidota</taxon>
        <taxon>Bacteroidia</taxon>
        <taxon>Bacteroidales</taxon>
        <taxon>Bacteroidaceae</taxon>
        <taxon>Bacteroides</taxon>
    </lineage>
</organism>
<dbReference type="eggNOG" id="ENOG5030MPM">
    <property type="taxonomic scope" value="Bacteria"/>
</dbReference>
<dbReference type="AlphaFoldDB" id="A0A1M6BYY6"/>